<evidence type="ECO:0000313" key="1">
    <source>
        <dbReference type="EMBL" id="JAD22509.1"/>
    </source>
</evidence>
<sequence>MHPMHGAYIKLRAIRS</sequence>
<dbReference type="EMBL" id="GBRH01275386">
    <property type="protein sequence ID" value="JAD22509.1"/>
    <property type="molecule type" value="Transcribed_RNA"/>
</dbReference>
<name>A0A0A8Y9L4_ARUDO</name>
<reference evidence="1" key="1">
    <citation type="submission" date="2014-09" db="EMBL/GenBank/DDBJ databases">
        <authorList>
            <person name="Magalhaes I.L.F."/>
            <person name="Oliveira U."/>
            <person name="Santos F.R."/>
            <person name="Vidigal T.H.D.A."/>
            <person name="Brescovit A.D."/>
            <person name="Santos A.J."/>
        </authorList>
    </citation>
    <scope>NUCLEOTIDE SEQUENCE</scope>
    <source>
        <tissue evidence="1">Shoot tissue taken approximately 20 cm above the soil surface</tissue>
    </source>
</reference>
<dbReference type="AlphaFoldDB" id="A0A0A8Y9L4"/>
<organism evidence="1">
    <name type="scientific">Arundo donax</name>
    <name type="common">Giant reed</name>
    <name type="synonym">Donax arundinaceus</name>
    <dbReference type="NCBI Taxonomy" id="35708"/>
    <lineage>
        <taxon>Eukaryota</taxon>
        <taxon>Viridiplantae</taxon>
        <taxon>Streptophyta</taxon>
        <taxon>Embryophyta</taxon>
        <taxon>Tracheophyta</taxon>
        <taxon>Spermatophyta</taxon>
        <taxon>Magnoliopsida</taxon>
        <taxon>Liliopsida</taxon>
        <taxon>Poales</taxon>
        <taxon>Poaceae</taxon>
        <taxon>PACMAD clade</taxon>
        <taxon>Arundinoideae</taxon>
        <taxon>Arundineae</taxon>
        <taxon>Arundo</taxon>
    </lineage>
</organism>
<accession>A0A0A8Y9L4</accession>
<protein>
    <submittedName>
        <fullName evidence="1">Uncharacterized protein</fullName>
    </submittedName>
</protein>
<proteinExistence type="predicted"/>
<reference evidence="1" key="2">
    <citation type="journal article" date="2015" name="Data Brief">
        <title>Shoot transcriptome of the giant reed, Arundo donax.</title>
        <authorList>
            <person name="Barrero R.A."/>
            <person name="Guerrero F.D."/>
            <person name="Moolhuijzen P."/>
            <person name="Goolsby J.A."/>
            <person name="Tidwell J."/>
            <person name="Bellgard S.E."/>
            <person name="Bellgard M.I."/>
        </authorList>
    </citation>
    <scope>NUCLEOTIDE SEQUENCE</scope>
    <source>
        <tissue evidence="1">Shoot tissue taken approximately 20 cm above the soil surface</tissue>
    </source>
</reference>